<protein>
    <recommendedName>
        <fullName evidence="2 10">FAD:protein FMN transferase</fullName>
        <ecNumber evidence="1 10">2.7.1.180</ecNumber>
    </recommendedName>
    <alternativeName>
        <fullName evidence="8 10">Flavin transferase</fullName>
    </alternativeName>
</protein>
<dbReference type="SUPFAM" id="SSF143631">
    <property type="entry name" value="ApbE-like"/>
    <property type="match status" value="1"/>
</dbReference>
<dbReference type="Gene3D" id="3.10.520.10">
    <property type="entry name" value="ApbE-like domains"/>
    <property type="match status" value="1"/>
</dbReference>
<feature type="binding site" evidence="11">
    <location>
        <position position="303"/>
    </location>
    <ligand>
        <name>Mg(2+)</name>
        <dbReference type="ChEBI" id="CHEBI:18420"/>
    </ligand>
</feature>
<dbReference type="PANTHER" id="PTHR30040">
    <property type="entry name" value="THIAMINE BIOSYNTHESIS LIPOPROTEIN APBE"/>
    <property type="match status" value="1"/>
</dbReference>
<evidence type="ECO:0000256" key="12">
    <source>
        <dbReference type="RuleBase" id="RU363002"/>
    </source>
</evidence>
<keyword evidence="12" id="KW-0472">Membrane</keyword>
<keyword evidence="7 10" id="KW-0460">Magnesium</keyword>
<evidence type="ECO:0000256" key="5">
    <source>
        <dbReference type="ARBA" id="ARBA00022723"/>
    </source>
</evidence>
<keyword evidence="3 10" id="KW-0285">Flavoprotein</keyword>
<evidence type="ECO:0000313" key="13">
    <source>
        <dbReference type="EMBL" id="PPC75438.1"/>
    </source>
</evidence>
<dbReference type="GO" id="GO:0005886">
    <property type="term" value="C:plasma membrane"/>
    <property type="evidence" value="ECO:0007669"/>
    <property type="project" value="UniProtKB-SubCell"/>
</dbReference>
<keyword evidence="12" id="KW-0449">Lipoprotein</keyword>
<evidence type="ECO:0000256" key="11">
    <source>
        <dbReference type="PIRSR" id="PIRSR006268-2"/>
    </source>
</evidence>
<name>A0A2S5KKW0_9PROT</name>
<dbReference type="Pfam" id="PF02424">
    <property type="entry name" value="ApbE"/>
    <property type="match status" value="1"/>
</dbReference>
<gene>
    <name evidence="13" type="ORF">C4K68_20535</name>
</gene>
<dbReference type="GO" id="GO:0046872">
    <property type="term" value="F:metal ion binding"/>
    <property type="evidence" value="ECO:0007669"/>
    <property type="project" value="UniProtKB-UniRule"/>
</dbReference>
<evidence type="ECO:0000256" key="3">
    <source>
        <dbReference type="ARBA" id="ARBA00022630"/>
    </source>
</evidence>
<comment type="caution">
    <text evidence="13">The sequence shown here is derived from an EMBL/GenBank/DDBJ whole genome shotgun (WGS) entry which is preliminary data.</text>
</comment>
<keyword evidence="6 10" id="KW-0274">FAD</keyword>
<feature type="binding site" evidence="11">
    <location>
        <position position="307"/>
    </location>
    <ligand>
        <name>Mg(2+)</name>
        <dbReference type="ChEBI" id="CHEBI:18420"/>
    </ligand>
</feature>
<evidence type="ECO:0000313" key="14">
    <source>
        <dbReference type="Proteomes" id="UP000238196"/>
    </source>
</evidence>
<dbReference type="GO" id="GO:0016740">
    <property type="term" value="F:transferase activity"/>
    <property type="evidence" value="ECO:0007669"/>
    <property type="project" value="UniProtKB-UniRule"/>
</dbReference>
<dbReference type="Proteomes" id="UP000238196">
    <property type="component" value="Unassembled WGS sequence"/>
</dbReference>
<dbReference type="EMBL" id="PRLP01000093">
    <property type="protein sequence ID" value="PPC75438.1"/>
    <property type="molecule type" value="Genomic_DNA"/>
</dbReference>
<comment type="catalytic activity">
    <reaction evidence="9 10 12">
        <text>L-threonyl-[protein] + FAD = FMN-L-threonyl-[protein] + AMP + H(+)</text>
        <dbReference type="Rhea" id="RHEA:36847"/>
        <dbReference type="Rhea" id="RHEA-COMP:11060"/>
        <dbReference type="Rhea" id="RHEA-COMP:11061"/>
        <dbReference type="ChEBI" id="CHEBI:15378"/>
        <dbReference type="ChEBI" id="CHEBI:30013"/>
        <dbReference type="ChEBI" id="CHEBI:57692"/>
        <dbReference type="ChEBI" id="CHEBI:74257"/>
        <dbReference type="ChEBI" id="CHEBI:456215"/>
        <dbReference type="EC" id="2.7.1.180"/>
    </reaction>
</comment>
<sequence length="357" mass="39418">MLKLTVSRRRQRVSLVTTGLILTGSALLTGCSKPPEIQKIEGYAQGTTYHISWWSDKAVANDEVQRDFNTTLAQIDEELSTYRDDSYISHFNHSSSTDWQPASVDFIELVNIAKDISQKTQGCYDPTIGPLFDLWGFKKDVLNVPTAEQIAAVKAEMGMDKIEVDEAGKRVRKTLPQLQVNFSSMGEGYTIGKLSAVLESKGVSNYLVEFGGDMKIRGHKPDGKKWRVAIERPVPGEGGRTVHRIVTIDDESGVTLDTSGTYRHHFDAAGKMYSHILDPRSGAPVTHDLVSASVFGTDPRVSDAWATAMLCMGQEEGMQVAKRENLQVFFIQLKQSNLIDSKSDALAATKGLTFEQP</sequence>
<reference evidence="13 14" key="1">
    <citation type="submission" date="2018-02" db="EMBL/GenBank/DDBJ databases">
        <title>novel marine gammaproteobacteria from coastal saline agro ecosystem.</title>
        <authorList>
            <person name="Krishnan R."/>
            <person name="Ramesh Kumar N."/>
        </authorList>
    </citation>
    <scope>NUCLEOTIDE SEQUENCE [LARGE SCALE GENOMIC DNA]</scope>
    <source>
        <strain evidence="13 14">228</strain>
    </source>
</reference>
<dbReference type="OrthoDB" id="9778595at2"/>
<evidence type="ECO:0000256" key="7">
    <source>
        <dbReference type="ARBA" id="ARBA00022842"/>
    </source>
</evidence>
<dbReference type="InterPro" id="IPR003374">
    <property type="entry name" value="ApbE-like_sf"/>
</dbReference>
<proteinExistence type="inferred from homology"/>
<evidence type="ECO:0000256" key="6">
    <source>
        <dbReference type="ARBA" id="ARBA00022827"/>
    </source>
</evidence>
<dbReference type="PIRSF" id="PIRSF006268">
    <property type="entry name" value="ApbE"/>
    <property type="match status" value="1"/>
</dbReference>
<evidence type="ECO:0000256" key="2">
    <source>
        <dbReference type="ARBA" id="ARBA00016337"/>
    </source>
</evidence>
<evidence type="ECO:0000256" key="1">
    <source>
        <dbReference type="ARBA" id="ARBA00011955"/>
    </source>
</evidence>
<feature type="binding site" evidence="11">
    <location>
        <position position="184"/>
    </location>
    <ligand>
        <name>Mg(2+)</name>
        <dbReference type="ChEBI" id="CHEBI:18420"/>
    </ligand>
</feature>
<evidence type="ECO:0000256" key="8">
    <source>
        <dbReference type="ARBA" id="ARBA00031306"/>
    </source>
</evidence>
<dbReference type="EC" id="2.7.1.180" evidence="1 10"/>
<dbReference type="AlphaFoldDB" id="A0A2S5KKW0"/>
<keyword evidence="12" id="KW-0997">Cell inner membrane</keyword>
<organism evidence="13 14">
    <name type="scientific">Proteobacteria bacterium 228</name>
    <dbReference type="NCBI Taxonomy" id="2083153"/>
    <lineage>
        <taxon>Bacteria</taxon>
        <taxon>Pseudomonadati</taxon>
        <taxon>Pseudomonadota</taxon>
    </lineage>
</organism>
<keyword evidence="12" id="KW-1003">Cell membrane</keyword>
<evidence type="ECO:0000256" key="9">
    <source>
        <dbReference type="ARBA" id="ARBA00048540"/>
    </source>
</evidence>
<dbReference type="PROSITE" id="PS51257">
    <property type="entry name" value="PROKAR_LIPOPROTEIN"/>
    <property type="match status" value="1"/>
</dbReference>
<keyword evidence="5 10" id="KW-0479">Metal-binding</keyword>
<dbReference type="InterPro" id="IPR024932">
    <property type="entry name" value="ApbE"/>
</dbReference>
<comment type="cofactor">
    <cofactor evidence="11">
        <name>Mg(2+)</name>
        <dbReference type="ChEBI" id="CHEBI:18420"/>
    </cofactor>
    <cofactor evidence="11">
        <name>Mn(2+)</name>
        <dbReference type="ChEBI" id="CHEBI:29035"/>
    </cofactor>
    <text evidence="11">Magnesium. Can also use manganese.</text>
</comment>
<accession>A0A2S5KKW0</accession>
<comment type="function">
    <text evidence="12">Flavin transferase that catalyzes the transfer of the FMN moiety of FAD and its covalent binding to the hydroxyl group of a threonine residue in a target flavoprotein.</text>
</comment>
<evidence type="ECO:0000256" key="4">
    <source>
        <dbReference type="ARBA" id="ARBA00022679"/>
    </source>
</evidence>
<comment type="similarity">
    <text evidence="10 12">Belongs to the ApbE family.</text>
</comment>
<keyword evidence="4 10" id="KW-0808">Transferase</keyword>
<dbReference type="PANTHER" id="PTHR30040:SF2">
    <property type="entry name" value="FAD:PROTEIN FMN TRANSFERASE"/>
    <property type="match status" value="1"/>
</dbReference>
<evidence type="ECO:0000256" key="10">
    <source>
        <dbReference type="PIRNR" id="PIRNR006268"/>
    </source>
</evidence>
<comment type="subcellular location">
    <subcellularLocation>
        <location evidence="12">Cell inner membrane</location>
        <topology evidence="12">Lipid-anchor</topology>
        <orientation evidence="12">Periplasmic side</orientation>
    </subcellularLocation>
</comment>